<reference evidence="1" key="1">
    <citation type="submission" date="2022-11" db="EMBL/GenBank/DDBJ databases">
        <title>Genome Sequence of Nemania bipapillata.</title>
        <authorList>
            <person name="Buettner E."/>
        </authorList>
    </citation>
    <scope>NUCLEOTIDE SEQUENCE</scope>
    <source>
        <strain evidence="1">CP14</strain>
    </source>
</reference>
<protein>
    <submittedName>
        <fullName evidence="1">Uncharacterized protein</fullName>
    </submittedName>
</protein>
<dbReference type="Proteomes" id="UP001153334">
    <property type="component" value="Unassembled WGS sequence"/>
</dbReference>
<keyword evidence="2" id="KW-1185">Reference proteome</keyword>
<proteinExistence type="predicted"/>
<dbReference type="EMBL" id="JAPESX010000166">
    <property type="protein sequence ID" value="KAJ8122841.1"/>
    <property type="molecule type" value="Genomic_DNA"/>
</dbReference>
<comment type="caution">
    <text evidence="1">The sequence shown here is derived from an EMBL/GenBank/DDBJ whole genome shotgun (WGS) entry which is preliminary data.</text>
</comment>
<sequence>MAEFSKALQDYETSFLQANPSTVPEVACIFIGGSRLYNPEKSVSSHPDHQSDYDGIIVVGGKYDAYNLVTDKRSRQSLLTLVGIERDEEFKFQVPPPCSPLFSEWDGIQVSGFDRANVKRSIKVLTLQHFNNGNQSLNIVSHNDRRVYTNPHWRNVLSVTTLAQATTLDTGMLLHDQWLYKTQMDDGKVVGVFGPVIDLLLTSACVYGQGHGFEIKRMLLEYHASKTGYYPSVDSFTRQRQFSPHFIDCFGKQLTELCPTILDEALIPSSFGEQAHMFIPGETAKTQVSAASICQYPDAREVSDEALAQFNEGLVTRRDGIKAQFSPNSETYIVTTDASGDSIDLFIKKSPYTQDELEGAKLAARYFHRAFLPRMANSGELVYPLFHGISEHDARLTYIRGGRKDTALAESILYVEMAKAEYTLRTYRNSLCLKPSAPTSRQNIQRFFYDCLLDDRRIREFYGQGMTLAGQRYSLDRLLSFEWEINGYACSSLREAFDEAKSILAPESSEMLSCPTVFGTGDGHGGNVMFRPSNAKGGTSEFLFVDFETAGVHPVMIDFAKALCNDVFYETVYHSLLPKDESSSLNCRVDQDTNTIFLDFKPKTDPLSQAILDIKVPY</sequence>
<evidence type="ECO:0000313" key="2">
    <source>
        <dbReference type="Proteomes" id="UP001153334"/>
    </source>
</evidence>
<evidence type="ECO:0000313" key="1">
    <source>
        <dbReference type="EMBL" id="KAJ8122841.1"/>
    </source>
</evidence>
<organism evidence="1 2">
    <name type="scientific">Nemania bipapillata</name>
    <dbReference type="NCBI Taxonomy" id="110536"/>
    <lineage>
        <taxon>Eukaryota</taxon>
        <taxon>Fungi</taxon>
        <taxon>Dikarya</taxon>
        <taxon>Ascomycota</taxon>
        <taxon>Pezizomycotina</taxon>
        <taxon>Sordariomycetes</taxon>
        <taxon>Xylariomycetidae</taxon>
        <taxon>Xylariales</taxon>
        <taxon>Xylariaceae</taxon>
        <taxon>Nemania</taxon>
    </lineage>
</organism>
<accession>A0ACC2J5Q7</accession>
<name>A0ACC2J5Q7_9PEZI</name>
<gene>
    <name evidence="1" type="ORF">ONZ43_g1064</name>
</gene>